<feature type="region of interest" description="Disordered" evidence="1">
    <location>
        <begin position="1"/>
        <end position="71"/>
    </location>
</feature>
<dbReference type="Proteomes" id="UP000766486">
    <property type="component" value="Unassembled WGS sequence"/>
</dbReference>
<evidence type="ECO:0000313" key="3">
    <source>
        <dbReference type="Proteomes" id="UP000766486"/>
    </source>
</evidence>
<feature type="compositionally biased region" description="Polar residues" evidence="1">
    <location>
        <begin position="22"/>
        <end position="38"/>
    </location>
</feature>
<comment type="caution">
    <text evidence="2">The sequence shown here is derived from an EMBL/GenBank/DDBJ whole genome shotgun (WGS) entry which is preliminary data.</text>
</comment>
<reference evidence="2 3" key="1">
    <citation type="submission" date="2019-06" db="EMBL/GenBank/DDBJ databases">
        <authorList>
            <person name="Broberg M."/>
        </authorList>
    </citation>
    <scope>NUCLEOTIDE SEQUENCE [LARGE SCALE GENOMIC DNA]</scope>
</reference>
<sequence>MPGLNQIVSPVPLSPARRETKLTTSGDLYASINATLASKSDRRPGSPLQEEYSVPAPPPPSPTGALAQFSHPSIIYQPSAIFKD</sequence>
<evidence type="ECO:0000256" key="1">
    <source>
        <dbReference type="SAM" id="MobiDB-lite"/>
    </source>
</evidence>
<name>A0ABY6V3B7_BIOOC</name>
<proteinExistence type="predicted"/>
<gene>
    <name evidence="2" type="ORF">CLO192961_LOCUS458043</name>
</gene>
<organism evidence="2 3">
    <name type="scientific">Bionectria ochroleuca</name>
    <name type="common">Gliocladium roseum</name>
    <dbReference type="NCBI Taxonomy" id="29856"/>
    <lineage>
        <taxon>Eukaryota</taxon>
        <taxon>Fungi</taxon>
        <taxon>Dikarya</taxon>
        <taxon>Ascomycota</taxon>
        <taxon>Pezizomycotina</taxon>
        <taxon>Sordariomycetes</taxon>
        <taxon>Hypocreomycetidae</taxon>
        <taxon>Hypocreales</taxon>
        <taxon>Bionectriaceae</taxon>
        <taxon>Clonostachys</taxon>
    </lineage>
</organism>
<keyword evidence="3" id="KW-1185">Reference proteome</keyword>
<protein>
    <submittedName>
        <fullName evidence="2">Uncharacterized protein</fullName>
    </submittedName>
</protein>
<evidence type="ECO:0000313" key="2">
    <source>
        <dbReference type="EMBL" id="VUC36909.1"/>
    </source>
</evidence>
<accession>A0ABY6V3B7</accession>
<dbReference type="EMBL" id="CABFNS010000935">
    <property type="protein sequence ID" value="VUC36909.1"/>
    <property type="molecule type" value="Genomic_DNA"/>
</dbReference>